<dbReference type="PANTHER" id="PTHR11852">
    <property type="entry name" value="PLATELET-ACTIVATING FACTOR ACETYLHYDROLASE"/>
    <property type="match status" value="1"/>
</dbReference>
<evidence type="ECO:0000259" key="2">
    <source>
        <dbReference type="Pfam" id="PF13472"/>
    </source>
</evidence>
<proteinExistence type="evidence at transcript level"/>
<dbReference type="Pfam" id="PF13472">
    <property type="entry name" value="Lipase_GDSL_2"/>
    <property type="match status" value="1"/>
</dbReference>
<dbReference type="AlphaFoldDB" id="A0A0K8RFV3"/>
<reference evidence="3" key="1">
    <citation type="submission" date="2012-12" db="EMBL/GenBank/DDBJ databases">
        <title>Identification and characterization of a phenylalanine ammonia-lyase gene family in Isatis indigotica Fort.</title>
        <authorList>
            <person name="Liu Q."/>
            <person name="Chen J."/>
            <person name="Zhou X."/>
            <person name="Di P."/>
            <person name="Xiao Y."/>
            <person name="Xuan H."/>
            <person name="Zhang L."/>
            <person name="Chen W."/>
        </authorList>
    </citation>
    <scope>NUCLEOTIDE SEQUENCE</scope>
    <source>
        <tissue evidence="3">Salivary gland</tissue>
    </source>
</reference>
<dbReference type="InterPro" id="IPR036514">
    <property type="entry name" value="SGNH_hydro_sf"/>
</dbReference>
<sequence length="226" mass="24571">MNPAAVPTPGESSDDDDRWMSVHKVFLTEGAEKEPDVVIFGDFTVAFLQQSEVWEKLFAPLHCLNFDSPEAVAEGVQACTKAIRKRLPNAQVVVLKLLPCGQKANARREQRLQVNNLLSRALKGQPGVQLVDLDPGFVRPDGTISHHDMFDFNHLSKQGYKAAFEPLAELLAQLLREAAGAGDAVSTPRTTEDAMALASLPAASFHLASFARTGLWKPGTCTDGHL</sequence>
<organism evidence="3">
    <name type="scientific">Ixodes ricinus</name>
    <name type="common">Common tick</name>
    <name type="synonym">Acarus ricinus</name>
    <dbReference type="NCBI Taxonomy" id="34613"/>
    <lineage>
        <taxon>Eukaryota</taxon>
        <taxon>Metazoa</taxon>
        <taxon>Ecdysozoa</taxon>
        <taxon>Arthropoda</taxon>
        <taxon>Chelicerata</taxon>
        <taxon>Arachnida</taxon>
        <taxon>Acari</taxon>
        <taxon>Parasitiformes</taxon>
        <taxon>Ixodida</taxon>
        <taxon>Ixodoidea</taxon>
        <taxon>Ixodidae</taxon>
        <taxon>Ixodinae</taxon>
        <taxon>Ixodes</taxon>
    </lineage>
</organism>
<evidence type="ECO:0000313" key="3">
    <source>
        <dbReference type="EMBL" id="JAA70020.1"/>
    </source>
</evidence>
<dbReference type="GO" id="GO:0016787">
    <property type="term" value="F:hydrolase activity"/>
    <property type="evidence" value="ECO:0007669"/>
    <property type="project" value="UniProtKB-KW"/>
</dbReference>
<keyword evidence="3" id="KW-0378">Hydrolase</keyword>
<accession>A0A0K8RFV3</accession>
<dbReference type="EMBL" id="GADI01003788">
    <property type="protein sequence ID" value="JAA70020.1"/>
    <property type="molecule type" value="mRNA"/>
</dbReference>
<feature type="domain" description="SGNH hydrolase-type esterase" evidence="2">
    <location>
        <begin position="68"/>
        <end position="162"/>
    </location>
</feature>
<evidence type="ECO:0000256" key="1">
    <source>
        <dbReference type="ARBA" id="ARBA00038184"/>
    </source>
</evidence>
<dbReference type="InterPro" id="IPR013830">
    <property type="entry name" value="SGNH_hydro"/>
</dbReference>
<protein>
    <submittedName>
        <fullName evidence="3">Putative attractin and platelet-activating factor acetylhydrolase</fullName>
    </submittedName>
</protein>
<dbReference type="PANTHER" id="PTHR11852:SF0">
    <property type="entry name" value="PLATELET-ACTIVATING FACTOR ACETYLHYDROLASE IB SUBUNIT BETA HOMOLOG"/>
    <property type="match status" value="1"/>
</dbReference>
<dbReference type="SUPFAM" id="SSF52266">
    <property type="entry name" value="SGNH hydrolase"/>
    <property type="match status" value="1"/>
</dbReference>
<name>A0A0K8RFV3_IXORI</name>
<dbReference type="Gene3D" id="3.40.50.1110">
    <property type="entry name" value="SGNH hydrolase"/>
    <property type="match status" value="2"/>
</dbReference>
<comment type="similarity">
    <text evidence="1">Belongs to the 'GDSL' lipolytic enzyme family. Platelet-activating factor acetylhydrolase IB beta/gamma subunits subfamily.</text>
</comment>